<dbReference type="Gene3D" id="1.10.390.10">
    <property type="entry name" value="Neutral Protease Domain 2"/>
    <property type="match status" value="1"/>
</dbReference>
<dbReference type="CDD" id="cd09604">
    <property type="entry name" value="M1_APN_like"/>
    <property type="match status" value="1"/>
</dbReference>
<evidence type="ECO:0000313" key="4">
    <source>
        <dbReference type="Proteomes" id="UP000192276"/>
    </source>
</evidence>
<proteinExistence type="predicted"/>
<keyword evidence="4" id="KW-1185">Reference proteome</keyword>
<sequence length="621" mass="70215">MSIRRFLILIALISFYGANAQVTLTMPRNIVGAYEKGTRTNSGQPGPKYWQNTGNYNIDINFNPETRLLTGKVDIEYVNNSPNTLQQIVFKLYPNLYKKGSVRLMPVKPADITEGVHISSFQYNNTTVDSSRLQINGTNMSVPVSSLAPGGTMRFSIQYAYTLNKTSHIRTGEIEPGADFVAYFFPRIAVYDDVDGWNMEPYTGPQEFYNDFGNFNVAVTVPVNFVVWATGDLTNCKDVLNETHCQRLQAAEKQDGVINIIDSADLLQKNITRQNAFNTWKFSANDVTDFAFAVSDHYMWKSTSVEVDPATKRRTRVDAVFNPAHKDYYEVVDFGRKTVWAMSYVFPRWPFPYPHVTIVDGLDQMEYPMMVNDNPLASRIETIELVDHEVFHMMFPFYMGTNETKYGWMDEGWATIGEWIISPVIDSSIVDDYGVGGYERLAGSENDSPVTTLSTQISGSNYFVNSYPKPALGYLYVKDMLGDSLFTRALHYYIQQWKGKHPIPFDFFNCMNTGSGKNLNWFWKRWFIDGGVPDLSIKKVVKAGTNYSVTVDCVGHKPVPVDLTVAYADGTKTTLHRSVAVWEKANTVTLTLPAKTSVKSISLGSTYVPDVNRKNNVWNNK</sequence>
<dbReference type="InterPro" id="IPR027268">
    <property type="entry name" value="Peptidase_M4/M1_CTD_sf"/>
</dbReference>
<feature type="chain" id="PRO_5012754384" evidence="1">
    <location>
        <begin position="21"/>
        <end position="621"/>
    </location>
</feature>
<dbReference type="AlphaFoldDB" id="A0A1V9EHL3"/>
<organism evidence="3 4">
    <name type="scientific">Niastella populi</name>
    <dbReference type="NCBI Taxonomy" id="550983"/>
    <lineage>
        <taxon>Bacteria</taxon>
        <taxon>Pseudomonadati</taxon>
        <taxon>Bacteroidota</taxon>
        <taxon>Chitinophagia</taxon>
        <taxon>Chitinophagales</taxon>
        <taxon>Chitinophagaceae</taxon>
        <taxon>Niastella</taxon>
    </lineage>
</organism>
<feature type="domain" description="Peptidase M1 membrane alanine aminopeptidase" evidence="2">
    <location>
        <begin position="377"/>
        <end position="526"/>
    </location>
</feature>
<dbReference type="Pfam" id="PF01433">
    <property type="entry name" value="Peptidase_M1"/>
    <property type="match status" value="1"/>
</dbReference>
<evidence type="ECO:0000259" key="2">
    <source>
        <dbReference type="Pfam" id="PF01433"/>
    </source>
</evidence>
<gene>
    <name evidence="3" type="ORF">A4R26_08975</name>
</gene>
<dbReference type="GO" id="GO:0008270">
    <property type="term" value="F:zinc ion binding"/>
    <property type="evidence" value="ECO:0007669"/>
    <property type="project" value="InterPro"/>
</dbReference>
<evidence type="ECO:0000313" key="3">
    <source>
        <dbReference type="EMBL" id="OQP45627.1"/>
    </source>
</evidence>
<dbReference type="RefSeq" id="WP_081171237.1">
    <property type="nucleotide sequence ID" value="NZ_LWBP01000254.1"/>
</dbReference>
<dbReference type="SUPFAM" id="SSF55486">
    <property type="entry name" value="Metalloproteases ('zincins'), catalytic domain"/>
    <property type="match status" value="1"/>
</dbReference>
<dbReference type="InterPro" id="IPR014782">
    <property type="entry name" value="Peptidase_M1_dom"/>
</dbReference>
<dbReference type="OrthoDB" id="9814383at2"/>
<dbReference type="GO" id="GO:0008237">
    <property type="term" value="F:metallopeptidase activity"/>
    <property type="evidence" value="ECO:0007669"/>
    <property type="project" value="InterPro"/>
</dbReference>
<keyword evidence="1" id="KW-0732">Signal</keyword>
<reference evidence="4" key="1">
    <citation type="submission" date="2016-04" db="EMBL/GenBank/DDBJ databases">
        <authorList>
            <person name="Chen L."/>
            <person name="Zhuang W."/>
            <person name="Wang G."/>
        </authorList>
    </citation>
    <scope>NUCLEOTIDE SEQUENCE [LARGE SCALE GENOMIC DNA]</scope>
    <source>
        <strain evidence="4">208</strain>
    </source>
</reference>
<dbReference type="EMBL" id="LWBP01000254">
    <property type="protein sequence ID" value="OQP45627.1"/>
    <property type="molecule type" value="Genomic_DNA"/>
</dbReference>
<evidence type="ECO:0000256" key="1">
    <source>
        <dbReference type="SAM" id="SignalP"/>
    </source>
</evidence>
<name>A0A1V9EHL3_9BACT</name>
<feature type="signal peptide" evidence="1">
    <location>
        <begin position="1"/>
        <end position="20"/>
    </location>
</feature>
<comment type="caution">
    <text evidence="3">The sequence shown here is derived from an EMBL/GenBank/DDBJ whole genome shotgun (WGS) entry which is preliminary data.</text>
</comment>
<accession>A0A1V9EHL3</accession>
<protein>
    <submittedName>
        <fullName evidence="3">Peptidase</fullName>
    </submittedName>
</protein>
<dbReference type="STRING" id="550983.A4R26_08975"/>
<dbReference type="Proteomes" id="UP000192276">
    <property type="component" value="Unassembled WGS sequence"/>
</dbReference>